<dbReference type="GO" id="GO:0048471">
    <property type="term" value="C:perinuclear region of cytoplasm"/>
    <property type="evidence" value="ECO:0007669"/>
    <property type="project" value="TreeGrafter"/>
</dbReference>
<keyword evidence="2" id="KW-1185">Reference proteome</keyword>
<organism evidence="1 2">
    <name type="scientific">Modicella reniformis</name>
    <dbReference type="NCBI Taxonomy" id="1440133"/>
    <lineage>
        <taxon>Eukaryota</taxon>
        <taxon>Fungi</taxon>
        <taxon>Fungi incertae sedis</taxon>
        <taxon>Mucoromycota</taxon>
        <taxon>Mortierellomycotina</taxon>
        <taxon>Mortierellomycetes</taxon>
        <taxon>Mortierellales</taxon>
        <taxon>Mortierellaceae</taxon>
        <taxon>Modicella</taxon>
    </lineage>
</organism>
<dbReference type="PANTHER" id="PTHR24113">
    <property type="entry name" value="RAN GTPASE-ACTIVATING PROTEIN 1"/>
    <property type="match status" value="1"/>
</dbReference>
<dbReference type="Proteomes" id="UP000749646">
    <property type="component" value="Unassembled WGS sequence"/>
</dbReference>
<dbReference type="SMART" id="SM00368">
    <property type="entry name" value="LRR_RI"/>
    <property type="match status" value="2"/>
</dbReference>
<dbReference type="GO" id="GO:0005096">
    <property type="term" value="F:GTPase activator activity"/>
    <property type="evidence" value="ECO:0007669"/>
    <property type="project" value="InterPro"/>
</dbReference>
<dbReference type="PROSITE" id="PS51450">
    <property type="entry name" value="LRR"/>
    <property type="match status" value="1"/>
</dbReference>
<dbReference type="InterPro" id="IPR027038">
    <property type="entry name" value="RanGap"/>
</dbReference>
<dbReference type="InterPro" id="IPR032675">
    <property type="entry name" value="LRR_dom_sf"/>
</dbReference>
<dbReference type="Gene3D" id="3.80.10.10">
    <property type="entry name" value="Ribonuclease Inhibitor"/>
    <property type="match status" value="2"/>
</dbReference>
<dbReference type="EMBL" id="JAAAHW010006440">
    <property type="protein sequence ID" value="KAF9960836.1"/>
    <property type="molecule type" value="Genomic_DNA"/>
</dbReference>
<evidence type="ECO:0000313" key="2">
    <source>
        <dbReference type="Proteomes" id="UP000749646"/>
    </source>
</evidence>
<proteinExistence type="predicted"/>
<dbReference type="GO" id="GO:0005634">
    <property type="term" value="C:nucleus"/>
    <property type="evidence" value="ECO:0007669"/>
    <property type="project" value="TreeGrafter"/>
</dbReference>
<reference evidence="1" key="1">
    <citation type="journal article" date="2020" name="Fungal Divers.">
        <title>Resolving the Mortierellaceae phylogeny through synthesis of multi-gene phylogenetics and phylogenomics.</title>
        <authorList>
            <person name="Vandepol N."/>
            <person name="Liber J."/>
            <person name="Desiro A."/>
            <person name="Na H."/>
            <person name="Kennedy M."/>
            <person name="Barry K."/>
            <person name="Grigoriev I.V."/>
            <person name="Miller A.N."/>
            <person name="O'Donnell K."/>
            <person name="Stajich J.E."/>
            <person name="Bonito G."/>
        </authorList>
    </citation>
    <scope>NUCLEOTIDE SEQUENCE</scope>
    <source>
        <strain evidence="1">MES-2147</strain>
    </source>
</reference>
<gene>
    <name evidence="1" type="ORF">BGZ65_011638</name>
</gene>
<dbReference type="InterPro" id="IPR001611">
    <property type="entry name" value="Leu-rich_rpt"/>
</dbReference>
<sequence>MDIRTAEVLASLTFEDMPRCYVVAPPAATSSSSGLYTPFRILAPCQALGIRDHQKEHPIHFPEHPGYMVDNPEEMMKTHGTVLQHLANQACLVAGGMDPSFGKGLTRYAEKFLRTVKTTSRVPLARDTVEMGTGVDGTSLQIEKFMTEHLHLESIAQFMRDITKSNVAADWTGGLQKMISPGTGRAMWVCQDCFSGLQSGRYEWNDEQASLDDLISYPDKSGVKTEANLLNAMAVDVFSQMIKGQSRMGHVVVNISPAYFEHPDRRVANVVLANQKLIQNFTKVMTEAHLTMIEINANQSRDSEPMDKDNIYLHVRRLFTCFQLEYVKLGGLPFLLREKLPGFLNHAKYLLFDGVLVDNDKAVTNMKKLINENSDMEHLVLTNAQMTSTGLKVLCSAHKNLRRLTKLDLSHNKLDAEGIKELSNLVLPTSLDIKFLDFSENPNIGTSGCISLLNSIWPPSSHATRQKNLVSLQLANTGFCDDAAKLLSRNLEDPSGVGILFNLNLTGNQISKPGLLTIMNCVAQNGTAKTLRKVFLSQHVTANIIPTTMDFETVHLLGIHGTLTHLSLSKLSMGMVAQIVNLNKALISFVADDVMCISQQDPNYPLSSFNSLCQSIVTNTTLQDLKVRLPLSFWSLAYQSTCANEQETQLTNATGWMAVMENSMQRNTSLRCFQMRGITNFEDELLLAAAMSPMVLSGAASITGGTMGRYGSCEIVRTEAENKMVMFSHSIKMYIERNQVMHYGRKHGIEDQFDTQF</sequence>
<dbReference type="SUPFAM" id="SSF52047">
    <property type="entry name" value="RNI-like"/>
    <property type="match status" value="1"/>
</dbReference>
<dbReference type="GO" id="GO:0031267">
    <property type="term" value="F:small GTPase binding"/>
    <property type="evidence" value="ECO:0007669"/>
    <property type="project" value="TreeGrafter"/>
</dbReference>
<dbReference type="GO" id="GO:0006913">
    <property type="term" value="P:nucleocytoplasmic transport"/>
    <property type="evidence" value="ECO:0007669"/>
    <property type="project" value="TreeGrafter"/>
</dbReference>
<protein>
    <submittedName>
        <fullName evidence="1">Uncharacterized protein</fullName>
    </submittedName>
</protein>
<dbReference type="AlphaFoldDB" id="A0A9P6J3E6"/>
<evidence type="ECO:0000313" key="1">
    <source>
        <dbReference type="EMBL" id="KAF9960836.1"/>
    </source>
</evidence>
<dbReference type="OrthoDB" id="2392810at2759"/>
<dbReference type="GO" id="GO:0005829">
    <property type="term" value="C:cytosol"/>
    <property type="evidence" value="ECO:0007669"/>
    <property type="project" value="TreeGrafter"/>
</dbReference>
<comment type="caution">
    <text evidence="1">The sequence shown here is derived from an EMBL/GenBank/DDBJ whole genome shotgun (WGS) entry which is preliminary data.</text>
</comment>
<name>A0A9P6J3E6_9FUNG</name>
<dbReference type="Pfam" id="PF13516">
    <property type="entry name" value="LRR_6"/>
    <property type="match status" value="1"/>
</dbReference>
<dbReference type="PANTHER" id="PTHR24113:SF15">
    <property type="entry name" value="NACHT DOMAIN-CONTAINING PROTEIN"/>
    <property type="match status" value="1"/>
</dbReference>
<accession>A0A9P6J3E6</accession>